<sequence>MDSGLLREILLLYKDKEKLTAINPGAPQIGKLRSSIQRNFKQFMDHMLDSSWIEVYAENCNSYDPDYLTTHTNGQRSPHMTITKEETAACTSMTGALLFVNGWNMGARSIQRTDDAQREIEEFVRCALANIFMYQLEKLFCPENLGIQYAWHVMRNMQIPHMENVIQDGKCKKDMSGYGAGWNEQAKARIKKLLESHGREFGRVGRQGTAYECVQKVKPEGTEQDTGVNRSTPETVGKDMKITKYREVDGREFVAPEFVRERRKITEHGAGPWDGNQSKPGQGSSHKPPAAKPAPAKPVEKPVKPATAATPVAKSKPAATPSSGSDMTTTSSGGGAGGGGGGAAAGDTDDTQYKCPGDTILEWRPSEKYVVLPYSVSLSTVRKEQDQRERQRNKRKG</sequence>
<dbReference type="AlphaFoldDB" id="A0A0D9QGB2"/>
<evidence type="ECO:0000313" key="3">
    <source>
        <dbReference type="Proteomes" id="UP000054561"/>
    </source>
</evidence>
<accession>A0A0D9QGB2</accession>
<dbReference type="VEuPathDB" id="PlasmoDB:AK88_04261"/>
<proteinExistence type="predicted"/>
<feature type="region of interest" description="Disordered" evidence="1">
    <location>
        <begin position="259"/>
        <end position="360"/>
    </location>
</feature>
<feature type="compositionally biased region" description="Gly residues" evidence="1">
    <location>
        <begin position="332"/>
        <end position="344"/>
    </location>
</feature>
<evidence type="ECO:0000313" key="2">
    <source>
        <dbReference type="EMBL" id="KJP86070.1"/>
    </source>
</evidence>
<name>A0A0D9QGB2_PLAFR</name>
<feature type="compositionally biased region" description="Polar residues" evidence="1">
    <location>
        <begin position="275"/>
        <end position="285"/>
    </location>
</feature>
<organism evidence="2 3">
    <name type="scientific">Plasmodium fragile</name>
    <dbReference type="NCBI Taxonomy" id="5857"/>
    <lineage>
        <taxon>Eukaryota</taxon>
        <taxon>Sar</taxon>
        <taxon>Alveolata</taxon>
        <taxon>Apicomplexa</taxon>
        <taxon>Aconoidasida</taxon>
        <taxon>Haemosporida</taxon>
        <taxon>Plasmodiidae</taxon>
        <taxon>Plasmodium</taxon>
        <taxon>Plasmodium (Plasmodium)</taxon>
    </lineage>
</organism>
<feature type="compositionally biased region" description="Basic and acidic residues" evidence="1">
    <location>
        <begin position="381"/>
        <end position="390"/>
    </location>
</feature>
<dbReference type="Proteomes" id="UP000054561">
    <property type="component" value="Unassembled WGS sequence"/>
</dbReference>
<gene>
    <name evidence="2" type="ORF">AK88_04261</name>
</gene>
<dbReference type="RefSeq" id="XP_012337294.1">
    <property type="nucleotide sequence ID" value="XM_012481871.1"/>
</dbReference>
<protein>
    <recommendedName>
        <fullName evidence="4">Schizont-infected cell agglutination extracellular alpha domain-containing protein</fullName>
    </recommendedName>
</protein>
<feature type="region of interest" description="Disordered" evidence="1">
    <location>
        <begin position="376"/>
        <end position="397"/>
    </location>
</feature>
<feature type="compositionally biased region" description="Low complexity" evidence="1">
    <location>
        <begin position="304"/>
        <end position="331"/>
    </location>
</feature>
<evidence type="ECO:0008006" key="4">
    <source>
        <dbReference type="Google" id="ProtNLM"/>
    </source>
</evidence>
<dbReference type="GeneID" id="24269575"/>
<reference evidence="2 3" key="1">
    <citation type="submission" date="2014-03" db="EMBL/GenBank/DDBJ databases">
        <title>The Genome Sequence of Plasmodium fragile nilgiri.</title>
        <authorList>
            <consortium name="The Broad Institute Genomics Platform"/>
            <consortium name="The Broad Institute Genome Sequencing Center for Infectious Disease"/>
            <person name="Neafsey D."/>
            <person name="Duraisingh M."/>
            <person name="Young S.K."/>
            <person name="Zeng Q."/>
            <person name="Gargeya S."/>
            <person name="Abouelleil A."/>
            <person name="Alvarado L."/>
            <person name="Chapman S.B."/>
            <person name="Gainer-Dewar J."/>
            <person name="Goldberg J."/>
            <person name="Griggs A."/>
            <person name="Gujja S."/>
            <person name="Hansen M."/>
            <person name="Howarth C."/>
            <person name="Imamovic A."/>
            <person name="Larimer J."/>
            <person name="Pearson M."/>
            <person name="Poon T.W."/>
            <person name="Priest M."/>
            <person name="Roberts A."/>
            <person name="Saif S."/>
            <person name="Shea T."/>
            <person name="Sykes S."/>
            <person name="Wortman J."/>
            <person name="Nusbaum C."/>
            <person name="Birren B."/>
        </authorList>
    </citation>
    <scope>NUCLEOTIDE SEQUENCE [LARGE SCALE GENOMIC DNA]</scope>
    <source>
        <strain evidence="3">nilgiri</strain>
    </source>
</reference>
<evidence type="ECO:0000256" key="1">
    <source>
        <dbReference type="SAM" id="MobiDB-lite"/>
    </source>
</evidence>
<dbReference type="EMBL" id="KQ001702">
    <property type="protein sequence ID" value="KJP86070.1"/>
    <property type="molecule type" value="Genomic_DNA"/>
</dbReference>
<keyword evidence="3" id="KW-1185">Reference proteome</keyword>